<keyword evidence="4" id="KW-1185">Reference proteome</keyword>
<sequence length="148" mass="15696">MSTRNDSIPRLGVTTLLLVSTLTVMVDTVISPALPALHAHFTGVENVDLLARLVLTFSSIFVALSAPVIGTFIDRIGWKLILQVSVGLYGFAGGAECVIDSLPVLLASRALLGSGRLASTGGAGRVPRGLTPRRFTAFTRITGSRWDY</sequence>
<evidence type="ECO:0000259" key="2">
    <source>
        <dbReference type="PROSITE" id="PS50850"/>
    </source>
</evidence>
<keyword evidence="1" id="KW-0812">Transmembrane</keyword>
<dbReference type="Proteomes" id="UP001501729">
    <property type="component" value="Unassembled WGS sequence"/>
</dbReference>
<dbReference type="PROSITE" id="PS50850">
    <property type="entry name" value="MFS"/>
    <property type="match status" value="1"/>
</dbReference>
<dbReference type="InterPro" id="IPR036259">
    <property type="entry name" value="MFS_trans_sf"/>
</dbReference>
<keyword evidence="1" id="KW-0472">Membrane</keyword>
<evidence type="ECO:0000313" key="3">
    <source>
        <dbReference type="EMBL" id="GAA5050143.1"/>
    </source>
</evidence>
<protein>
    <recommendedName>
        <fullName evidence="2">Major facilitator superfamily (MFS) profile domain-containing protein</fullName>
    </recommendedName>
</protein>
<feature type="domain" description="Major facilitator superfamily (MFS) profile" evidence="2">
    <location>
        <begin position="12"/>
        <end position="148"/>
    </location>
</feature>
<dbReference type="AlphaFoldDB" id="A0AAV3UH54"/>
<keyword evidence="1" id="KW-1133">Transmembrane helix</keyword>
<reference evidence="3 4" key="1">
    <citation type="journal article" date="2019" name="Int. J. Syst. Evol. Microbiol.">
        <title>The Global Catalogue of Microorganisms (GCM) 10K type strain sequencing project: providing services to taxonomists for standard genome sequencing and annotation.</title>
        <authorList>
            <consortium name="The Broad Institute Genomics Platform"/>
            <consortium name="The Broad Institute Genome Sequencing Center for Infectious Disease"/>
            <person name="Wu L."/>
            <person name="Ma J."/>
        </authorList>
    </citation>
    <scope>NUCLEOTIDE SEQUENCE [LARGE SCALE GENOMIC DNA]</scope>
    <source>
        <strain evidence="3 4">JCM 17504</strain>
    </source>
</reference>
<dbReference type="Gene3D" id="1.20.1250.20">
    <property type="entry name" value="MFS general substrate transporter like domains"/>
    <property type="match status" value="1"/>
</dbReference>
<proteinExistence type="predicted"/>
<name>A0AAV3UH54_9EURY</name>
<dbReference type="GO" id="GO:0022857">
    <property type="term" value="F:transmembrane transporter activity"/>
    <property type="evidence" value="ECO:0007669"/>
    <property type="project" value="InterPro"/>
</dbReference>
<feature type="transmembrane region" description="Helical" evidence="1">
    <location>
        <begin position="50"/>
        <end position="73"/>
    </location>
</feature>
<dbReference type="InterPro" id="IPR020846">
    <property type="entry name" value="MFS_dom"/>
</dbReference>
<evidence type="ECO:0000256" key="1">
    <source>
        <dbReference type="SAM" id="Phobius"/>
    </source>
</evidence>
<comment type="caution">
    <text evidence="3">The sequence shown here is derived from an EMBL/GenBank/DDBJ whole genome shotgun (WGS) entry which is preliminary data.</text>
</comment>
<organism evidence="3 4">
    <name type="scientific">Haladaptatus pallidirubidus</name>
    <dbReference type="NCBI Taxonomy" id="1008152"/>
    <lineage>
        <taxon>Archaea</taxon>
        <taxon>Methanobacteriati</taxon>
        <taxon>Methanobacteriota</taxon>
        <taxon>Stenosarchaea group</taxon>
        <taxon>Halobacteria</taxon>
        <taxon>Halobacteriales</taxon>
        <taxon>Haladaptataceae</taxon>
        <taxon>Haladaptatus</taxon>
    </lineage>
</organism>
<dbReference type="SUPFAM" id="SSF103473">
    <property type="entry name" value="MFS general substrate transporter"/>
    <property type="match status" value="1"/>
</dbReference>
<dbReference type="EMBL" id="BAABKX010000008">
    <property type="protein sequence ID" value="GAA5050143.1"/>
    <property type="molecule type" value="Genomic_DNA"/>
</dbReference>
<gene>
    <name evidence="3" type="ORF">GCM10025751_23810</name>
</gene>
<evidence type="ECO:0000313" key="4">
    <source>
        <dbReference type="Proteomes" id="UP001501729"/>
    </source>
</evidence>
<accession>A0AAV3UH54</accession>